<dbReference type="STRING" id="1163406.A0A0L0N9T0"/>
<keyword evidence="2" id="KW-1185">Reference proteome</keyword>
<name>A0A0L0N9T0_TOLOC</name>
<dbReference type="AlphaFoldDB" id="A0A0L0N9T0"/>
<evidence type="ECO:0000313" key="2">
    <source>
        <dbReference type="Proteomes" id="UP000036947"/>
    </source>
</evidence>
<organism evidence="1 2">
    <name type="scientific">Tolypocladium ophioglossoides (strain CBS 100239)</name>
    <name type="common">Snaketongue truffleclub</name>
    <name type="synonym">Elaphocordyceps ophioglossoides</name>
    <dbReference type="NCBI Taxonomy" id="1163406"/>
    <lineage>
        <taxon>Eukaryota</taxon>
        <taxon>Fungi</taxon>
        <taxon>Dikarya</taxon>
        <taxon>Ascomycota</taxon>
        <taxon>Pezizomycotina</taxon>
        <taxon>Sordariomycetes</taxon>
        <taxon>Hypocreomycetidae</taxon>
        <taxon>Hypocreales</taxon>
        <taxon>Ophiocordycipitaceae</taxon>
        <taxon>Tolypocladium</taxon>
    </lineage>
</organism>
<sequence length="405" mass="46701">MDQGLWDGNGVFDVVDKLHTRGWSFGQGELRFNRTLDIFYLAQIAAGTYRSSDQLDGEFPSPEDFDMFYAQHHQLLGEDTWRQYYSPAVLAQAMTARFYRPPDLQDLPDSSDPLGLPRQKGIGHFIKLPRWARNVAQTHRRQPTLPVATITQIALSTLQQTISRLRKDCPNVQPYSETQARFWLEHMELGSPRLLPSVAWKPNDFGICVAQGAFDTWAWEAYYSRERWESSTDAPYLEPDLDGTRESEVHWCGWPDGGLSMQAWWRRWEPEVGSEEEIAFLAAVAAKEMEGVDASSLDSAMRSHLLLGVMCAAFEMERREEHVEDLKRRMVGASRIDDEGKAEQWIRQALMVMEPYVRRMDGWPAAVEDRSELLRHILVENGQLFARYKLAPLPKEFSFELKPRE</sequence>
<accession>A0A0L0N9T0</accession>
<reference evidence="1 2" key="1">
    <citation type="journal article" date="2015" name="BMC Genomics">
        <title>The genome of the truffle-parasite Tolypocladium ophioglossoides and the evolution of antifungal peptaibiotics.</title>
        <authorList>
            <person name="Quandt C.A."/>
            <person name="Bushley K.E."/>
            <person name="Spatafora J.W."/>
        </authorList>
    </citation>
    <scope>NUCLEOTIDE SEQUENCE [LARGE SCALE GENOMIC DNA]</scope>
    <source>
        <strain evidence="1 2">CBS 100239</strain>
    </source>
</reference>
<dbReference type="OrthoDB" id="427186at2759"/>
<proteinExistence type="predicted"/>
<protein>
    <submittedName>
        <fullName evidence="1">Uncharacterized protein</fullName>
    </submittedName>
</protein>
<dbReference type="EMBL" id="LFRF01000011">
    <property type="protein sequence ID" value="KND90822.1"/>
    <property type="molecule type" value="Genomic_DNA"/>
</dbReference>
<gene>
    <name evidence="1" type="ORF">TOPH_04586</name>
</gene>
<comment type="caution">
    <text evidence="1">The sequence shown here is derived from an EMBL/GenBank/DDBJ whole genome shotgun (WGS) entry which is preliminary data.</text>
</comment>
<dbReference type="Proteomes" id="UP000036947">
    <property type="component" value="Unassembled WGS sequence"/>
</dbReference>
<evidence type="ECO:0000313" key="1">
    <source>
        <dbReference type="EMBL" id="KND90822.1"/>
    </source>
</evidence>